<evidence type="ECO:0000313" key="2">
    <source>
        <dbReference type="Proteomes" id="UP000658656"/>
    </source>
</evidence>
<evidence type="ECO:0000313" key="1">
    <source>
        <dbReference type="EMBL" id="GHF32679.1"/>
    </source>
</evidence>
<keyword evidence="2" id="KW-1185">Reference proteome</keyword>
<sequence length="120" mass="13031">MGADRDGGDYLAAVVTERDRDAAHASLEFLVDQRPPLGTDFVDPGHAVRPDAVGPSTCVKAAIMFAIPAVVTSPAVGRRRLRQVEKRAEVRRWGCAHYSSEMSSIHSWDIWNAALLTSTA</sequence>
<dbReference type="Proteomes" id="UP000658656">
    <property type="component" value="Unassembled WGS sequence"/>
</dbReference>
<comment type="caution">
    <text evidence="1">The sequence shown here is derived from an EMBL/GenBank/DDBJ whole genome shotgun (WGS) entry which is preliminary data.</text>
</comment>
<reference evidence="1" key="2">
    <citation type="submission" date="2020-09" db="EMBL/GenBank/DDBJ databases">
        <authorList>
            <person name="Sun Q."/>
            <person name="Zhou Y."/>
        </authorList>
    </citation>
    <scope>NUCLEOTIDE SEQUENCE</scope>
    <source>
        <strain evidence="1">CGMCC 4.7679</strain>
    </source>
</reference>
<protein>
    <submittedName>
        <fullName evidence="1">Uncharacterized protein</fullName>
    </submittedName>
</protein>
<proteinExistence type="predicted"/>
<name>A0A8H9MB46_9PSEU</name>
<gene>
    <name evidence="1" type="ORF">GCM10017566_01580</name>
</gene>
<dbReference type="EMBL" id="BNAV01000001">
    <property type="protein sequence ID" value="GHF32679.1"/>
    <property type="molecule type" value="Genomic_DNA"/>
</dbReference>
<reference evidence="1" key="1">
    <citation type="journal article" date="2014" name="Int. J. Syst. Evol. Microbiol.">
        <title>Complete genome sequence of Corynebacterium casei LMG S-19264T (=DSM 44701T), isolated from a smear-ripened cheese.</title>
        <authorList>
            <consortium name="US DOE Joint Genome Institute (JGI-PGF)"/>
            <person name="Walter F."/>
            <person name="Albersmeier A."/>
            <person name="Kalinowski J."/>
            <person name="Ruckert C."/>
        </authorList>
    </citation>
    <scope>NUCLEOTIDE SEQUENCE</scope>
    <source>
        <strain evidence="1">CGMCC 4.7679</strain>
    </source>
</reference>
<dbReference type="AlphaFoldDB" id="A0A8H9MB46"/>
<organism evidence="1 2">
    <name type="scientific">Amycolatopsis bartoniae</name>
    <dbReference type="NCBI Taxonomy" id="941986"/>
    <lineage>
        <taxon>Bacteria</taxon>
        <taxon>Bacillati</taxon>
        <taxon>Actinomycetota</taxon>
        <taxon>Actinomycetes</taxon>
        <taxon>Pseudonocardiales</taxon>
        <taxon>Pseudonocardiaceae</taxon>
        <taxon>Amycolatopsis</taxon>
    </lineage>
</organism>
<accession>A0A8H9MB46</accession>